<dbReference type="STRING" id="7176.B0WZI9"/>
<dbReference type="SUPFAM" id="SSF52266">
    <property type="entry name" value="SGNH hydrolase"/>
    <property type="match status" value="1"/>
</dbReference>
<feature type="chain" id="PRO_5011408756" evidence="1">
    <location>
        <begin position="27"/>
        <end position="438"/>
    </location>
</feature>
<gene>
    <name evidence="3" type="primary">6045435</name>
    <name evidence="2" type="ORF">CpipJ_CPIJ012575</name>
</gene>
<dbReference type="PANTHER" id="PTHR21325:SF31">
    <property type="entry name" value="GH22081P-RELATED"/>
    <property type="match status" value="1"/>
</dbReference>
<dbReference type="Proteomes" id="UP000002320">
    <property type="component" value="Unassembled WGS sequence"/>
</dbReference>
<dbReference type="InterPro" id="IPR001087">
    <property type="entry name" value="GDSL"/>
</dbReference>
<dbReference type="EnsemblMetazoa" id="CPIJ012575-RA">
    <property type="protein sequence ID" value="CPIJ012575-PA"/>
    <property type="gene ID" value="CPIJ012575"/>
</dbReference>
<keyword evidence="4" id="KW-1185">Reference proteome</keyword>
<reference evidence="3" key="2">
    <citation type="submission" date="2020-05" db="UniProtKB">
        <authorList>
            <consortium name="EnsemblMetazoa"/>
        </authorList>
    </citation>
    <scope>IDENTIFICATION</scope>
    <source>
        <strain evidence="3">JHB</strain>
    </source>
</reference>
<dbReference type="InParanoid" id="B0WZI9"/>
<dbReference type="GO" id="GO:0006644">
    <property type="term" value="P:phospholipid metabolic process"/>
    <property type="evidence" value="ECO:0007669"/>
    <property type="project" value="TreeGrafter"/>
</dbReference>
<dbReference type="OrthoDB" id="10265800at2759"/>
<protein>
    <submittedName>
        <fullName evidence="2">Phospholipase b</fullName>
    </submittedName>
</protein>
<dbReference type="InterPro" id="IPR035547">
    <property type="entry name" value="Phospholipase_B"/>
</dbReference>
<dbReference type="VEuPathDB" id="VectorBase:CPIJ012575"/>
<dbReference type="eggNOG" id="KOG3670">
    <property type="taxonomic scope" value="Eukaryota"/>
</dbReference>
<dbReference type="AlphaFoldDB" id="B0WZI9"/>
<dbReference type="InterPro" id="IPR038885">
    <property type="entry name" value="PLB1"/>
</dbReference>
<dbReference type="Pfam" id="PF00657">
    <property type="entry name" value="Lipase_GDSL"/>
    <property type="match status" value="1"/>
</dbReference>
<dbReference type="Gene3D" id="3.40.50.1110">
    <property type="entry name" value="SGNH hydrolase"/>
    <property type="match status" value="1"/>
</dbReference>
<reference evidence="2" key="1">
    <citation type="submission" date="2007-03" db="EMBL/GenBank/DDBJ databases">
        <title>Annotation of Culex pipiens quinquefasciatus.</title>
        <authorList>
            <consortium name="The Broad Institute Genome Sequencing Platform"/>
            <person name="Atkinson P.W."/>
            <person name="Hemingway J."/>
            <person name="Christensen B.M."/>
            <person name="Higgs S."/>
            <person name="Kodira C."/>
            <person name="Hannick L."/>
            <person name="Megy K."/>
            <person name="O'Leary S."/>
            <person name="Pearson M."/>
            <person name="Haas B.J."/>
            <person name="Mauceli E."/>
            <person name="Wortman J.R."/>
            <person name="Lee N.H."/>
            <person name="Guigo R."/>
            <person name="Stanke M."/>
            <person name="Alvarado L."/>
            <person name="Amedeo P."/>
            <person name="Antoine C.H."/>
            <person name="Arensburger P."/>
            <person name="Bidwell S.L."/>
            <person name="Crawford M."/>
            <person name="Camaro F."/>
            <person name="Devon K."/>
            <person name="Engels R."/>
            <person name="Hammond M."/>
            <person name="Howarth C."/>
            <person name="Koehrsen M."/>
            <person name="Lawson D."/>
            <person name="Montgomery P."/>
            <person name="Nene V."/>
            <person name="Nusbaum C."/>
            <person name="Puiu D."/>
            <person name="Romero-Severson J."/>
            <person name="Severson D.W."/>
            <person name="Shumway M."/>
            <person name="Sisk P."/>
            <person name="Stolte C."/>
            <person name="Zeng Q."/>
            <person name="Eisenstadt E."/>
            <person name="Fraser-Liggett C."/>
            <person name="Strausberg R."/>
            <person name="Galagan J."/>
            <person name="Birren B."/>
            <person name="Collins F.H."/>
        </authorList>
    </citation>
    <scope>NUCLEOTIDE SEQUENCE [LARGE SCALE GENOMIC DNA]</scope>
    <source>
        <strain evidence="2">JHB</strain>
    </source>
</reference>
<evidence type="ECO:0000313" key="3">
    <source>
        <dbReference type="EnsemblMetazoa" id="CPIJ012575-PA"/>
    </source>
</evidence>
<dbReference type="PANTHER" id="PTHR21325">
    <property type="entry name" value="PHOSPHOLIPASE B, PLB1"/>
    <property type="match status" value="1"/>
</dbReference>
<dbReference type="CDD" id="cd01824">
    <property type="entry name" value="Phospholipase_B_like"/>
    <property type="match status" value="1"/>
</dbReference>
<feature type="signal peptide" evidence="1">
    <location>
        <begin position="1"/>
        <end position="26"/>
    </location>
</feature>
<proteinExistence type="predicted"/>
<evidence type="ECO:0000313" key="4">
    <source>
        <dbReference type="Proteomes" id="UP000002320"/>
    </source>
</evidence>
<dbReference type="GO" id="GO:0004620">
    <property type="term" value="F:phospholipase activity"/>
    <property type="evidence" value="ECO:0007669"/>
    <property type="project" value="InterPro"/>
</dbReference>
<evidence type="ECO:0000256" key="1">
    <source>
        <dbReference type="SAM" id="SignalP"/>
    </source>
</evidence>
<dbReference type="KEGG" id="cqu:CpipJ_CPIJ012575"/>
<dbReference type="InterPro" id="IPR036514">
    <property type="entry name" value="SGNH_hydro_sf"/>
</dbReference>
<accession>B0WZI9</accession>
<dbReference type="EMBL" id="DS232208">
    <property type="protein sequence ID" value="EDS37503.1"/>
    <property type="molecule type" value="Genomic_DNA"/>
</dbReference>
<organism>
    <name type="scientific">Culex quinquefasciatus</name>
    <name type="common">Southern house mosquito</name>
    <name type="synonym">Culex pungens</name>
    <dbReference type="NCBI Taxonomy" id="7176"/>
    <lineage>
        <taxon>Eukaryota</taxon>
        <taxon>Metazoa</taxon>
        <taxon>Ecdysozoa</taxon>
        <taxon>Arthropoda</taxon>
        <taxon>Hexapoda</taxon>
        <taxon>Insecta</taxon>
        <taxon>Pterygota</taxon>
        <taxon>Neoptera</taxon>
        <taxon>Endopterygota</taxon>
        <taxon>Diptera</taxon>
        <taxon>Nematocera</taxon>
        <taxon>Culicoidea</taxon>
        <taxon>Culicidae</taxon>
        <taxon>Culicinae</taxon>
        <taxon>Culicini</taxon>
        <taxon>Culex</taxon>
        <taxon>Culex</taxon>
    </lineage>
</organism>
<name>B0WZI9_CULQU</name>
<dbReference type="OMA" id="WGVSASI"/>
<keyword evidence="1" id="KW-0732">Signal</keyword>
<dbReference type="VEuPathDB" id="VectorBase:CQUJHB002000"/>
<dbReference type="HOGENOM" id="CLU_038975_1_0_1"/>
<sequence length="438" mass="50166">MAHLSTRLLFLSLLALEVTLLQTGLAQNRINRQRGNILKNLTLTHEYENHIVTSQLDASMPIRMFYRGFREVYNRLLGPTGDRVRGAFLQPHVMPNVPFPCETEGYRSERVPTSVHQLRPGDIDIISAVGDSLTSATAANSVALWELLIENRGLAWCIGGQGTWRTHLTLPNILKEFNPKLFGYSLFDSYNVHHSAQFNVAENIATTTDMPYNAAKLVARMKLDPRVQWNKHWKLLTFMIGGNDFCSDVCYQTNATDWINQAQEKSLIKTLKYLRHNMPRTIVNLVPSPLINLSFSMDKAPQLPLSCYLSRPIECSCLFGPKYSNRRNLFRQLERNFVKIMERVSYMPEFHSDDFTVVYQPFFKDASVFYRRDGKSDMSVMSIDCVHLSQKGHAVSANGLWNNMLEPTGGKTLGFRGLFEQFRCPTPQNPYIRTYYNS</sequence>
<evidence type="ECO:0000313" key="2">
    <source>
        <dbReference type="EMBL" id="EDS37503.1"/>
    </source>
</evidence>